<dbReference type="SMART" id="SM01160">
    <property type="entry name" value="DUF1751"/>
    <property type="match status" value="1"/>
</dbReference>
<protein>
    <submittedName>
        <fullName evidence="7">Rhomboid family intramembrane serine protease</fullName>
    </submittedName>
</protein>
<dbReference type="RefSeq" id="WP_159544946.1">
    <property type="nucleotide sequence ID" value="NZ_CP047156.1"/>
</dbReference>
<proteinExistence type="predicted"/>
<dbReference type="Pfam" id="PF01694">
    <property type="entry name" value="Rhomboid"/>
    <property type="match status" value="1"/>
</dbReference>
<keyword evidence="4 5" id="KW-0472">Membrane</keyword>
<keyword evidence="7" id="KW-0645">Protease</keyword>
<dbReference type="GO" id="GO:0004252">
    <property type="term" value="F:serine-type endopeptidase activity"/>
    <property type="evidence" value="ECO:0007669"/>
    <property type="project" value="InterPro"/>
</dbReference>
<keyword evidence="8" id="KW-1185">Reference proteome</keyword>
<feature type="transmembrane region" description="Helical" evidence="5">
    <location>
        <begin position="20"/>
        <end position="36"/>
    </location>
</feature>
<evidence type="ECO:0000259" key="6">
    <source>
        <dbReference type="Pfam" id="PF01694"/>
    </source>
</evidence>
<feature type="transmembrane region" description="Helical" evidence="5">
    <location>
        <begin position="107"/>
        <end position="126"/>
    </location>
</feature>
<dbReference type="Gene3D" id="1.20.1540.10">
    <property type="entry name" value="Rhomboid-like"/>
    <property type="match status" value="1"/>
</dbReference>
<dbReference type="InterPro" id="IPR035952">
    <property type="entry name" value="Rhomboid-like_sf"/>
</dbReference>
<dbReference type="Proteomes" id="UP000463857">
    <property type="component" value="Chromosome"/>
</dbReference>
<evidence type="ECO:0000256" key="2">
    <source>
        <dbReference type="ARBA" id="ARBA00022692"/>
    </source>
</evidence>
<gene>
    <name evidence="7" type="ORF">EK0264_09260</name>
</gene>
<feature type="domain" description="Peptidase S54 rhomboid" evidence="6">
    <location>
        <begin position="66"/>
        <end position="197"/>
    </location>
</feature>
<dbReference type="PANTHER" id="PTHR43731:SF26">
    <property type="entry name" value="RHOMBOID-LIKE PROTEIN 10, CHLOROPLASTIC"/>
    <property type="match status" value="1"/>
</dbReference>
<dbReference type="GO" id="GO:0006508">
    <property type="term" value="P:proteolysis"/>
    <property type="evidence" value="ECO:0007669"/>
    <property type="project" value="UniProtKB-KW"/>
</dbReference>
<evidence type="ECO:0000313" key="8">
    <source>
        <dbReference type="Proteomes" id="UP000463857"/>
    </source>
</evidence>
<dbReference type="GO" id="GO:0016020">
    <property type="term" value="C:membrane"/>
    <property type="evidence" value="ECO:0007669"/>
    <property type="project" value="UniProtKB-SubCell"/>
</dbReference>
<dbReference type="KEGG" id="eke:EK0264_09260"/>
<dbReference type="InParanoid" id="A0A7L4YMS5"/>
<feature type="transmembrane region" description="Helical" evidence="5">
    <location>
        <begin position="157"/>
        <end position="173"/>
    </location>
</feature>
<accession>A0A7L4YMS5</accession>
<name>A0A7L4YMS5_9ACTN</name>
<reference evidence="7 8" key="1">
    <citation type="journal article" date="2018" name="Int. J. Syst. Evol. Microbiol.">
        <title>Epidermidibacterium keratini gen. nov., sp. nov., a member of the family Sporichthyaceae, isolated from keratin epidermis.</title>
        <authorList>
            <person name="Lee D.G."/>
            <person name="Trujillo M.E."/>
            <person name="Kang S."/>
            <person name="Nam J.J."/>
            <person name="Kim Y.J."/>
        </authorList>
    </citation>
    <scope>NUCLEOTIDE SEQUENCE [LARGE SCALE GENOMIC DNA]</scope>
    <source>
        <strain evidence="7 8">EPI-7</strain>
    </source>
</reference>
<comment type="subcellular location">
    <subcellularLocation>
        <location evidence="1">Membrane</location>
        <topology evidence="1">Multi-pass membrane protein</topology>
    </subcellularLocation>
</comment>
<sequence>MTTSRIVRHESRTALPSHWFLSAVIGVVLVGVYLFHRVDSSSDRAATATSALYGRLSLAPQFVAEGEVWRLLTANLLHSNLWSLLASLLTLALVGSEVEARWGARRYTATIVIVGLATTLTTMALVPPVSRWATGTAAMLGLIGAALTVARRAGFRIWLIALVGVVDLLVYLGSAESSIWAALGALAAGVMVAFLLISAPDDRRRNRIQAMLLGGFLLLLIIAAIILIAAY</sequence>
<evidence type="ECO:0000256" key="4">
    <source>
        <dbReference type="ARBA" id="ARBA00023136"/>
    </source>
</evidence>
<dbReference type="SUPFAM" id="SSF144091">
    <property type="entry name" value="Rhomboid-like"/>
    <property type="match status" value="1"/>
</dbReference>
<dbReference type="EMBL" id="CP047156">
    <property type="protein sequence ID" value="QHC00450.1"/>
    <property type="molecule type" value="Genomic_DNA"/>
</dbReference>
<feature type="transmembrane region" description="Helical" evidence="5">
    <location>
        <begin position="210"/>
        <end position="230"/>
    </location>
</feature>
<dbReference type="AlphaFoldDB" id="A0A7L4YMS5"/>
<feature type="transmembrane region" description="Helical" evidence="5">
    <location>
        <begin position="76"/>
        <end position="95"/>
    </location>
</feature>
<dbReference type="PANTHER" id="PTHR43731">
    <property type="entry name" value="RHOMBOID PROTEASE"/>
    <property type="match status" value="1"/>
</dbReference>
<evidence type="ECO:0000256" key="1">
    <source>
        <dbReference type="ARBA" id="ARBA00004141"/>
    </source>
</evidence>
<evidence type="ECO:0000313" key="7">
    <source>
        <dbReference type="EMBL" id="QHC00450.1"/>
    </source>
</evidence>
<feature type="transmembrane region" description="Helical" evidence="5">
    <location>
        <begin position="179"/>
        <end position="198"/>
    </location>
</feature>
<dbReference type="InterPro" id="IPR050925">
    <property type="entry name" value="Rhomboid_protease_S54"/>
</dbReference>
<organism evidence="7 8">
    <name type="scientific">Epidermidibacterium keratini</name>
    <dbReference type="NCBI Taxonomy" id="1891644"/>
    <lineage>
        <taxon>Bacteria</taxon>
        <taxon>Bacillati</taxon>
        <taxon>Actinomycetota</taxon>
        <taxon>Actinomycetes</taxon>
        <taxon>Sporichthyales</taxon>
        <taxon>Sporichthyaceae</taxon>
        <taxon>Epidermidibacterium</taxon>
    </lineage>
</organism>
<evidence type="ECO:0000256" key="5">
    <source>
        <dbReference type="SAM" id="Phobius"/>
    </source>
</evidence>
<keyword evidence="3 5" id="KW-1133">Transmembrane helix</keyword>
<evidence type="ECO:0000256" key="3">
    <source>
        <dbReference type="ARBA" id="ARBA00022989"/>
    </source>
</evidence>
<dbReference type="InterPro" id="IPR022764">
    <property type="entry name" value="Peptidase_S54_rhomboid_dom"/>
</dbReference>
<keyword evidence="2 5" id="KW-0812">Transmembrane</keyword>
<dbReference type="OrthoDB" id="5183892at2"/>
<feature type="transmembrane region" description="Helical" evidence="5">
    <location>
        <begin position="132"/>
        <end position="150"/>
    </location>
</feature>
<keyword evidence="7" id="KW-0378">Hydrolase</keyword>